<dbReference type="SUPFAM" id="SSF46785">
    <property type="entry name" value="Winged helix' DNA-binding domain"/>
    <property type="match status" value="1"/>
</dbReference>
<dbReference type="RefSeq" id="WP_125483533.1">
    <property type="nucleotide sequence ID" value="NZ_RSDW01000001.1"/>
</dbReference>
<dbReference type="PROSITE" id="PS50949">
    <property type="entry name" value="HTH_GNTR"/>
    <property type="match status" value="1"/>
</dbReference>
<organism evidence="5 6">
    <name type="scientific">Edaphobacter aggregans</name>
    <dbReference type="NCBI Taxonomy" id="570835"/>
    <lineage>
        <taxon>Bacteria</taxon>
        <taxon>Pseudomonadati</taxon>
        <taxon>Acidobacteriota</taxon>
        <taxon>Terriglobia</taxon>
        <taxon>Terriglobales</taxon>
        <taxon>Acidobacteriaceae</taxon>
        <taxon>Edaphobacter</taxon>
    </lineage>
</organism>
<dbReference type="Pfam" id="PF00392">
    <property type="entry name" value="GntR"/>
    <property type="match status" value="1"/>
</dbReference>
<evidence type="ECO:0000259" key="4">
    <source>
        <dbReference type="PROSITE" id="PS50949"/>
    </source>
</evidence>
<dbReference type="GO" id="GO:0003700">
    <property type="term" value="F:DNA-binding transcription factor activity"/>
    <property type="evidence" value="ECO:0007669"/>
    <property type="project" value="InterPro"/>
</dbReference>
<gene>
    <name evidence="5" type="ORF">EDE15_0165</name>
</gene>
<dbReference type="InterPro" id="IPR000524">
    <property type="entry name" value="Tscrpt_reg_HTH_GntR"/>
</dbReference>
<protein>
    <submittedName>
        <fullName evidence="5">GntR family transcriptional regulator</fullName>
    </submittedName>
</protein>
<evidence type="ECO:0000256" key="3">
    <source>
        <dbReference type="ARBA" id="ARBA00023163"/>
    </source>
</evidence>
<dbReference type="GO" id="GO:0003677">
    <property type="term" value="F:DNA binding"/>
    <property type="evidence" value="ECO:0007669"/>
    <property type="project" value="UniProtKB-KW"/>
</dbReference>
<keyword evidence="1" id="KW-0805">Transcription regulation</keyword>
<evidence type="ECO:0000313" key="5">
    <source>
        <dbReference type="EMBL" id="RSL14703.1"/>
    </source>
</evidence>
<proteinExistence type="predicted"/>
<evidence type="ECO:0000313" key="6">
    <source>
        <dbReference type="Proteomes" id="UP000269669"/>
    </source>
</evidence>
<dbReference type="SMART" id="SM00345">
    <property type="entry name" value="HTH_GNTR"/>
    <property type="match status" value="1"/>
</dbReference>
<evidence type="ECO:0000256" key="2">
    <source>
        <dbReference type="ARBA" id="ARBA00023125"/>
    </source>
</evidence>
<keyword evidence="3" id="KW-0804">Transcription</keyword>
<dbReference type="InterPro" id="IPR036390">
    <property type="entry name" value="WH_DNA-bd_sf"/>
</dbReference>
<dbReference type="InterPro" id="IPR036388">
    <property type="entry name" value="WH-like_DNA-bd_sf"/>
</dbReference>
<keyword evidence="2" id="KW-0238">DNA-binding</keyword>
<dbReference type="OrthoDB" id="362473at2"/>
<reference evidence="5 6" key="1">
    <citation type="submission" date="2018-12" db="EMBL/GenBank/DDBJ databases">
        <title>Sequencing of bacterial isolates from soil warming experiment in Harvard Forest, Massachusetts, USA.</title>
        <authorList>
            <person name="Deangelis K."/>
        </authorList>
    </citation>
    <scope>NUCLEOTIDE SEQUENCE [LARGE SCALE GENOMIC DNA]</scope>
    <source>
        <strain evidence="5 6">EB153</strain>
    </source>
</reference>
<comment type="caution">
    <text evidence="5">The sequence shown here is derived from an EMBL/GenBank/DDBJ whole genome shotgun (WGS) entry which is preliminary data.</text>
</comment>
<feature type="domain" description="HTH gntR-type" evidence="4">
    <location>
        <begin position="15"/>
        <end position="83"/>
    </location>
</feature>
<dbReference type="CDD" id="cd07377">
    <property type="entry name" value="WHTH_GntR"/>
    <property type="match status" value="1"/>
</dbReference>
<dbReference type="AlphaFoldDB" id="A0A428MCS0"/>
<dbReference type="Gene3D" id="1.10.10.10">
    <property type="entry name" value="Winged helix-like DNA-binding domain superfamily/Winged helix DNA-binding domain"/>
    <property type="match status" value="1"/>
</dbReference>
<dbReference type="PANTHER" id="PTHR38445">
    <property type="entry name" value="HTH-TYPE TRANSCRIPTIONAL REPRESSOR YTRA"/>
    <property type="match status" value="1"/>
</dbReference>
<dbReference type="Proteomes" id="UP000269669">
    <property type="component" value="Unassembled WGS sequence"/>
</dbReference>
<name>A0A428MCS0_9BACT</name>
<dbReference type="PANTHER" id="PTHR38445:SF9">
    <property type="entry name" value="HTH-TYPE TRANSCRIPTIONAL REPRESSOR YTRA"/>
    <property type="match status" value="1"/>
</dbReference>
<keyword evidence="6" id="KW-1185">Reference proteome</keyword>
<evidence type="ECO:0000256" key="1">
    <source>
        <dbReference type="ARBA" id="ARBA00023015"/>
    </source>
</evidence>
<sequence>MLREPSSIVLSQTGGPLYQQIVNQIRERIAFAEWAPGEELPSIRQLAADLRVSVITVKRAYLELEREGVIVTQQGKGSFVTTDVEIGAQLYEEKMAGHLEQAARLGATLGMSDREIVSRLRKALDEVEDPRPVAPKTSKESQ</sequence>
<accession>A0A428MCS0</accession>
<dbReference type="EMBL" id="RSDW01000001">
    <property type="protein sequence ID" value="RSL14703.1"/>
    <property type="molecule type" value="Genomic_DNA"/>
</dbReference>